<dbReference type="OrthoDB" id="622552at2"/>
<organism evidence="2 3">
    <name type="scientific">Mucilaginibacter limnophilus</name>
    <dbReference type="NCBI Taxonomy" id="1932778"/>
    <lineage>
        <taxon>Bacteria</taxon>
        <taxon>Pseudomonadati</taxon>
        <taxon>Bacteroidota</taxon>
        <taxon>Sphingobacteriia</taxon>
        <taxon>Sphingobacteriales</taxon>
        <taxon>Sphingobacteriaceae</taxon>
        <taxon>Mucilaginibacter</taxon>
    </lineage>
</organism>
<dbReference type="RefSeq" id="WP_127706717.1">
    <property type="nucleotide sequence ID" value="NZ_SACK01000007.1"/>
</dbReference>
<feature type="signal peptide" evidence="1">
    <location>
        <begin position="1"/>
        <end position="19"/>
    </location>
</feature>
<feature type="chain" id="PRO_5019078581" evidence="1">
    <location>
        <begin position="20"/>
        <end position="319"/>
    </location>
</feature>
<reference evidence="2 3" key="1">
    <citation type="submission" date="2019-01" db="EMBL/GenBank/DDBJ databases">
        <authorList>
            <person name="Chen W.-M."/>
        </authorList>
    </citation>
    <scope>NUCLEOTIDE SEQUENCE [LARGE SCALE GENOMIC DNA]</scope>
    <source>
        <strain evidence="2 3">YBJ-36</strain>
    </source>
</reference>
<dbReference type="EMBL" id="SACK01000007">
    <property type="protein sequence ID" value="RVT99926.1"/>
    <property type="molecule type" value="Genomic_DNA"/>
</dbReference>
<gene>
    <name evidence="2" type="ORF">EOD41_15930</name>
</gene>
<evidence type="ECO:0000256" key="1">
    <source>
        <dbReference type="SAM" id="SignalP"/>
    </source>
</evidence>
<dbReference type="AlphaFoldDB" id="A0A437MQJ4"/>
<dbReference type="Gene3D" id="2.40.128.140">
    <property type="entry name" value="Outer membrane protein"/>
    <property type="match status" value="1"/>
</dbReference>
<dbReference type="InterPro" id="IPR018707">
    <property type="entry name" value="LpxR"/>
</dbReference>
<dbReference type="Proteomes" id="UP000282759">
    <property type="component" value="Unassembled WGS sequence"/>
</dbReference>
<keyword evidence="3" id="KW-1185">Reference proteome</keyword>
<comment type="caution">
    <text evidence="2">The sequence shown here is derived from an EMBL/GenBank/DDBJ whole genome shotgun (WGS) entry which is preliminary data.</text>
</comment>
<name>A0A437MQJ4_9SPHI</name>
<sequence length="319" mass="35834">MRRSFLLMVCLCVTFSVYAQTHRYEFGFQSDNDSFLGSGSDRYYTNGLFVFLRHGLQIKPADSLKVKNKVLGFELGQKIFNPISGSIPSRQMIDRPFAGYLYAGSSLNFLYANETNLKLSAQVGVIGPDALGEEAQNVIHDTFGFYSLQGWEYQIENSFQLNFAAEYNRLLARTNGADVTLNTYARLGTGFTGAAAGALIRLGDFNQLFNSVSTQSTAINNRQFVPLEKRELFFYIKPLLNYVVYDATIEGSLFKKHDEAGSQEVTLTHKPLVFMQQFGVAYGGSRWIVDLAATFSTKDVKEMSRAHQWGSATLLYRFN</sequence>
<proteinExistence type="predicted"/>
<evidence type="ECO:0000313" key="2">
    <source>
        <dbReference type="EMBL" id="RVT99926.1"/>
    </source>
</evidence>
<dbReference type="Pfam" id="PF09982">
    <property type="entry name" value="LpxR"/>
    <property type="match status" value="1"/>
</dbReference>
<protein>
    <submittedName>
        <fullName evidence="2">Lipid A deacylase LpxR family protein</fullName>
    </submittedName>
</protein>
<accession>A0A437MQJ4</accession>
<evidence type="ECO:0000313" key="3">
    <source>
        <dbReference type="Proteomes" id="UP000282759"/>
    </source>
</evidence>
<dbReference type="InterPro" id="IPR037107">
    <property type="entry name" value="Put_OMP_sf"/>
</dbReference>
<keyword evidence="1" id="KW-0732">Signal</keyword>